<comment type="caution">
    <text evidence="2">The sequence shown here is derived from an EMBL/GenBank/DDBJ whole genome shotgun (WGS) entry which is preliminary data.</text>
</comment>
<reference evidence="2 3" key="1">
    <citation type="submission" date="2023-07" db="EMBL/GenBank/DDBJ databases">
        <title>Genomic Encyclopedia of Type Strains, Phase IV (KMG-IV): sequencing the most valuable type-strain genomes for metagenomic binning, comparative biology and taxonomic classification.</title>
        <authorList>
            <person name="Goeker M."/>
        </authorList>
    </citation>
    <scope>NUCLEOTIDE SEQUENCE [LARGE SCALE GENOMIC DNA]</scope>
    <source>
        <strain evidence="2 3">DSM 19619</strain>
    </source>
</reference>
<dbReference type="Pfam" id="PF14316">
    <property type="entry name" value="DUF4381"/>
    <property type="match status" value="1"/>
</dbReference>
<keyword evidence="1" id="KW-0812">Transmembrane</keyword>
<sequence length="153" mass="15272">MAMPADPLAALRPIRLPAPPASSLVEMLVLAAAAGIACGLLLTALLAARAALARRRSPAGEALAALAAARGLAPGERLCAQAAALRRYVAATAGATRGRIQGAAWLATLDAAFATDVFTAGAGRALGEALYQPLDGADPEALDALLRGLLRAA</sequence>
<protein>
    <submittedName>
        <fullName evidence="2">Xanthosine utilization system XapX-like protein</fullName>
    </submittedName>
</protein>
<dbReference type="InterPro" id="IPR025489">
    <property type="entry name" value="DUF4381"/>
</dbReference>
<proteinExistence type="predicted"/>
<keyword evidence="1" id="KW-0472">Membrane</keyword>
<organism evidence="2 3">
    <name type="scientific">Labrys wisconsinensis</name>
    <dbReference type="NCBI Taxonomy" id="425677"/>
    <lineage>
        <taxon>Bacteria</taxon>
        <taxon>Pseudomonadati</taxon>
        <taxon>Pseudomonadota</taxon>
        <taxon>Alphaproteobacteria</taxon>
        <taxon>Hyphomicrobiales</taxon>
        <taxon>Xanthobacteraceae</taxon>
        <taxon>Labrys</taxon>
    </lineage>
</organism>
<dbReference type="RefSeq" id="WP_307278797.1">
    <property type="nucleotide sequence ID" value="NZ_JAUSVX010000011.1"/>
</dbReference>
<feature type="transmembrane region" description="Helical" evidence="1">
    <location>
        <begin position="27"/>
        <end position="48"/>
    </location>
</feature>
<keyword evidence="1" id="KW-1133">Transmembrane helix</keyword>
<dbReference type="EMBL" id="JAUSVX010000011">
    <property type="protein sequence ID" value="MDQ0472254.1"/>
    <property type="molecule type" value="Genomic_DNA"/>
</dbReference>
<keyword evidence="3" id="KW-1185">Reference proteome</keyword>
<evidence type="ECO:0000313" key="2">
    <source>
        <dbReference type="EMBL" id="MDQ0472254.1"/>
    </source>
</evidence>
<dbReference type="Proteomes" id="UP001242480">
    <property type="component" value="Unassembled WGS sequence"/>
</dbReference>
<accession>A0ABU0JD92</accession>
<name>A0ABU0JD92_9HYPH</name>
<evidence type="ECO:0000313" key="3">
    <source>
        <dbReference type="Proteomes" id="UP001242480"/>
    </source>
</evidence>
<gene>
    <name evidence="2" type="ORF">QO011_005283</name>
</gene>
<evidence type="ECO:0000256" key="1">
    <source>
        <dbReference type="SAM" id="Phobius"/>
    </source>
</evidence>